<comment type="caution">
    <text evidence="2">The sequence shown here is derived from an EMBL/GenBank/DDBJ whole genome shotgun (WGS) entry which is preliminary data.</text>
</comment>
<reference evidence="3" key="1">
    <citation type="journal article" date="2019" name="Int. J. Syst. Evol. Microbiol.">
        <title>The Global Catalogue of Microorganisms (GCM) 10K type strain sequencing project: providing services to taxonomists for standard genome sequencing and annotation.</title>
        <authorList>
            <consortium name="The Broad Institute Genomics Platform"/>
            <consortium name="The Broad Institute Genome Sequencing Center for Infectious Disease"/>
            <person name="Wu L."/>
            <person name="Ma J."/>
        </authorList>
    </citation>
    <scope>NUCLEOTIDE SEQUENCE [LARGE SCALE GENOMIC DNA]</scope>
    <source>
        <strain evidence="3">CCUG 43114</strain>
    </source>
</reference>
<dbReference type="InterPro" id="IPR017439">
    <property type="entry name" value="Amidohydrolase"/>
</dbReference>
<dbReference type="Gene3D" id="3.30.70.360">
    <property type="match status" value="1"/>
</dbReference>
<dbReference type="PIRSF" id="PIRSF005962">
    <property type="entry name" value="Pept_M20D_amidohydro"/>
    <property type="match status" value="1"/>
</dbReference>
<dbReference type="InterPro" id="IPR002933">
    <property type="entry name" value="Peptidase_M20"/>
</dbReference>
<gene>
    <name evidence="2" type="ORF">ACFPJ6_05170</name>
</gene>
<organism evidence="2 3">
    <name type="scientific">Aquipuribacter nitratireducens</name>
    <dbReference type="NCBI Taxonomy" id="650104"/>
    <lineage>
        <taxon>Bacteria</taxon>
        <taxon>Bacillati</taxon>
        <taxon>Actinomycetota</taxon>
        <taxon>Actinomycetes</taxon>
        <taxon>Micrococcales</taxon>
        <taxon>Intrasporangiaceae</taxon>
        <taxon>Aquipuribacter</taxon>
    </lineage>
</organism>
<dbReference type="EMBL" id="JBHSLD010000006">
    <property type="protein sequence ID" value="MFC5380172.1"/>
    <property type="molecule type" value="Genomic_DNA"/>
</dbReference>
<dbReference type="SUPFAM" id="SSF53187">
    <property type="entry name" value="Zn-dependent exopeptidases"/>
    <property type="match status" value="1"/>
</dbReference>
<dbReference type="InterPro" id="IPR036264">
    <property type="entry name" value="Bact_exopeptidase_dim_dom"/>
</dbReference>
<name>A0ABW0GJV7_9MICO</name>
<dbReference type="Proteomes" id="UP001596122">
    <property type="component" value="Unassembled WGS sequence"/>
</dbReference>
<dbReference type="Pfam" id="PF01546">
    <property type="entry name" value="Peptidase_M20"/>
    <property type="match status" value="1"/>
</dbReference>
<dbReference type="Gene3D" id="3.40.630.10">
    <property type="entry name" value="Zn peptidases"/>
    <property type="match status" value="1"/>
</dbReference>
<accession>A0ABW0GJV7</accession>
<keyword evidence="3" id="KW-1185">Reference proteome</keyword>
<dbReference type="PANTHER" id="PTHR11014">
    <property type="entry name" value="PEPTIDASE M20 FAMILY MEMBER"/>
    <property type="match status" value="1"/>
</dbReference>
<evidence type="ECO:0000259" key="1">
    <source>
        <dbReference type="Pfam" id="PF07687"/>
    </source>
</evidence>
<dbReference type="Pfam" id="PF07687">
    <property type="entry name" value="M20_dimer"/>
    <property type="match status" value="1"/>
</dbReference>
<dbReference type="NCBIfam" id="TIGR01891">
    <property type="entry name" value="amidohydrolases"/>
    <property type="match status" value="1"/>
</dbReference>
<dbReference type="InterPro" id="IPR011650">
    <property type="entry name" value="Peptidase_M20_dimer"/>
</dbReference>
<protein>
    <submittedName>
        <fullName evidence="2">M20 family metallopeptidase</fullName>
    </submittedName>
</protein>
<feature type="domain" description="Peptidase M20 dimerisation" evidence="1">
    <location>
        <begin position="203"/>
        <end position="295"/>
    </location>
</feature>
<evidence type="ECO:0000313" key="2">
    <source>
        <dbReference type="EMBL" id="MFC5380172.1"/>
    </source>
</evidence>
<dbReference type="CDD" id="cd03886">
    <property type="entry name" value="M20_Acy1"/>
    <property type="match status" value="1"/>
</dbReference>
<dbReference type="RefSeq" id="WP_340267059.1">
    <property type="nucleotide sequence ID" value="NZ_JBBEOG010000001.1"/>
</dbReference>
<dbReference type="PANTHER" id="PTHR11014:SF63">
    <property type="entry name" value="METALLOPEPTIDASE, PUTATIVE (AFU_ORTHOLOGUE AFUA_6G09600)-RELATED"/>
    <property type="match status" value="1"/>
</dbReference>
<sequence>MTVADDALALTDDLVRLRHRLHRHPEIGLELPRTQQTVLEAIQGLDLEITTGRGLSSITAVLRGGADVGRRGPSAAPAQRPVVLLRADMDALPVQEELDVPYRSEVDGVMHACGHDLHVTSLVGAAHLLAAQRDSLPGDVVLMFQPGEEGWDGAGHMIREGVLEAAGRRPDAAYALHVMSGLAPKGAVASRPGPLLSASDGLFVTLTGKGGHGSAPHRAADPVPAIGEIVLGAQAVAGRTVGPFETGLVTFGKVEAGTRRNIIPTTAYAEATIRTTDPAVRERLHAALVRYCEGVAAAHGLEAEVRLEPEYPVTVNDAAELEFARRTVAEVVGADRWLDMPDPIAGAEDFSRVLQAVPGVMVFLGACLDGRDWETAPDNHSPLAGFDDSVLPDGAALLAGLAERRLAQLAERH</sequence>
<dbReference type="SUPFAM" id="SSF55031">
    <property type="entry name" value="Bacterial exopeptidase dimerisation domain"/>
    <property type="match status" value="1"/>
</dbReference>
<proteinExistence type="predicted"/>
<evidence type="ECO:0000313" key="3">
    <source>
        <dbReference type="Proteomes" id="UP001596122"/>
    </source>
</evidence>